<evidence type="ECO:0000256" key="5">
    <source>
        <dbReference type="ARBA" id="ARBA00022982"/>
    </source>
</evidence>
<dbReference type="Gramene" id="Pp3c26_3570V3.4">
    <property type="protein sequence ID" value="Pp3c26_3570V3.4"/>
    <property type="gene ID" value="Pp3c26_3570"/>
</dbReference>
<dbReference type="GeneID" id="112278045"/>
<keyword evidence="4 9" id="KW-0732">Signal</keyword>
<dbReference type="Pfam" id="PF03188">
    <property type="entry name" value="Cytochrom_B561"/>
    <property type="match status" value="1"/>
</dbReference>
<dbReference type="eggNOG" id="KOG4293">
    <property type="taxonomic scope" value="Eukaryota"/>
</dbReference>
<evidence type="ECO:0000256" key="8">
    <source>
        <dbReference type="SAM" id="Phobius"/>
    </source>
</evidence>
<feature type="transmembrane region" description="Helical" evidence="8">
    <location>
        <begin position="237"/>
        <end position="254"/>
    </location>
</feature>
<keyword evidence="3 8" id="KW-0812">Transmembrane</keyword>
<dbReference type="KEGG" id="ppp:112278045"/>
<dbReference type="AlphaFoldDB" id="A9TSJ7"/>
<feature type="domain" description="Cytochrome b561" evidence="11">
    <location>
        <begin position="199"/>
        <end position="389"/>
    </location>
</feature>
<dbReference type="STRING" id="3218.A9TSJ7"/>
<evidence type="ECO:0000256" key="9">
    <source>
        <dbReference type="SAM" id="SignalP"/>
    </source>
</evidence>
<evidence type="ECO:0000256" key="1">
    <source>
        <dbReference type="ARBA" id="ARBA00004370"/>
    </source>
</evidence>
<keyword evidence="14" id="KW-1185">Reference proteome</keyword>
<feature type="transmembrane region" description="Helical" evidence="8">
    <location>
        <begin position="330"/>
        <end position="350"/>
    </location>
</feature>
<dbReference type="Gramene" id="Pp3c26_3570V3.2">
    <property type="protein sequence ID" value="Pp3c26_3570V3.2"/>
    <property type="gene ID" value="Pp3c26_3570"/>
</dbReference>
<dbReference type="EnsemblPlants" id="Pp3c26_3570V3.2">
    <property type="protein sequence ID" value="Pp3c26_3570V3.2"/>
    <property type="gene ID" value="Pp3c26_3570"/>
</dbReference>
<feature type="transmembrane region" description="Helical" evidence="8">
    <location>
        <begin position="362"/>
        <end position="383"/>
    </location>
</feature>
<dbReference type="GO" id="GO:0016020">
    <property type="term" value="C:membrane"/>
    <property type="evidence" value="ECO:0007669"/>
    <property type="project" value="UniProtKB-SubCell"/>
</dbReference>
<dbReference type="RefSeq" id="XP_024366822.1">
    <property type="nucleotide sequence ID" value="XM_024511054.2"/>
</dbReference>
<feature type="domain" description="DOMON" evidence="10">
    <location>
        <begin position="71"/>
        <end position="190"/>
    </location>
</feature>
<dbReference type="OrthoDB" id="19261at2759"/>
<reference evidence="13" key="3">
    <citation type="submission" date="2020-12" db="UniProtKB">
        <authorList>
            <consortium name="EnsemblPlants"/>
        </authorList>
    </citation>
    <scope>IDENTIFICATION</scope>
</reference>
<dbReference type="PANTHER" id="PTHR23130:SF171">
    <property type="entry name" value="OS01G0895300 PROTEIN"/>
    <property type="match status" value="1"/>
</dbReference>
<dbReference type="PROSITE" id="PS50939">
    <property type="entry name" value="CYTOCHROME_B561"/>
    <property type="match status" value="1"/>
</dbReference>
<evidence type="ECO:0000256" key="6">
    <source>
        <dbReference type="ARBA" id="ARBA00022989"/>
    </source>
</evidence>
<dbReference type="PROSITE" id="PS50836">
    <property type="entry name" value="DOMON"/>
    <property type="match status" value="1"/>
</dbReference>
<feature type="signal peptide" evidence="9">
    <location>
        <begin position="1"/>
        <end position="36"/>
    </location>
</feature>
<dbReference type="SMART" id="SM00665">
    <property type="entry name" value="B561"/>
    <property type="match status" value="1"/>
</dbReference>
<dbReference type="EnsemblPlants" id="Pp3c26_3570V3.4">
    <property type="protein sequence ID" value="Pp3c26_3570V3.4"/>
    <property type="gene ID" value="Pp3c26_3570"/>
</dbReference>
<evidence type="ECO:0000313" key="13">
    <source>
        <dbReference type="EnsemblPlants" id="Pp3c26_3570V3.1"/>
    </source>
</evidence>
<comment type="subcellular location">
    <subcellularLocation>
        <location evidence="1">Membrane</location>
    </subcellularLocation>
</comment>
<evidence type="ECO:0000256" key="3">
    <source>
        <dbReference type="ARBA" id="ARBA00022692"/>
    </source>
</evidence>
<dbReference type="HOGENOM" id="CLU_036675_1_0_1"/>
<reference evidence="12 14" key="1">
    <citation type="journal article" date="2008" name="Science">
        <title>The Physcomitrella genome reveals evolutionary insights into the conquest of land by plants.</title>
        <authorList>
            <person name="Rensing S."/>
            <person name="Lang D."/>
            <person name="Zimmer A."/>
            <person name="Terry A."/>
            <person name="Salamov A."/>
            <person name="Shapiro H."/>
            <person name="Nishiyama T."/>
            <person name="Perroud P.-F."/>
            <person name="Lindquist E."/>
            <person name="Kamisugi Y."/>
            <person name="Tanahashi T."/>
            <person name="Sakakibara K."/>
            <person name="Fujita T."/>
            <person name="Oishi K."/>
            <person name="Shin-I T."/>
            <person name="Kuroki Y."/>
            <person name="Toyoda A."/>
            <person name="Suzuki Y."/>
            <person name="Hashimoto A."/>
            <person name="Yamaguchi K."/>
            <person name="Sugano A."/>
            <person name="Kohara Y."/>
            <person name="Fujiyama A."/>
            <person name="Anterola A."/>
            <person name="Aoki S."/>
            <person name="Ashton N."/>
            <person name="Barbazuk W.B."/>
            <person name="Barker E."/>
            <person name="Bennetzen J."/>
            <person name="Bezanilla M."/>
            <person name="Blankenship R."/>
            <person name="Cho S.H."/>
            <person name="Dutcher S."/>
            <person name="Estelle M."/>
            <person name="Fawcett J.A."/>
            <person name="Gundlach H."/>
            <person name="Hanada K."/>
            <person name="Heyl A."/>
            <person name="Hicks K.A."/>
            <person name="Hugh J."/>
            <person name="Lohr M."/>
            <person name="Mayer K."/>
            <person name="Melkozernov A."/>
            <person name="Murata T."/>
            <person name="Nelson D."/>
            <person name="Pils B."/>
            <person name="Prigge M."/>
            <person name="Reiss B."/>
            <person name="Renner T."/>
            <person name="Rombauts S."/>
            <person name="Rushton P."/>
            <person name="Sanderfoot A."/>
            <person name="Schween G."/>
            <person name="Shiu S.-H."/>
            <person name="Stueber K."/>
            <person name="Theodoulou F.L."/>
            <person name="Tu H."/>
            <person name="Van de Peer Y."/>
            <person name="Verrier P.J."/>
            <person name="Waters E."/>
            <person name="Wood A."/>
            <person name="Yang L."/>
            <person name="Cove D."/>
            <person name="Cuming A."/>
            <person name="Hasebe M."/>
            <person name="Lucas S."/>
            <person name="Mishler D.B."/>
            <person name="Reski R."/>
            <person name="Grigoriev I."/>
            <person name="Quatrano R.S."/>
            <person name="Boore J.L."/>
        </authorList>
    </citation>
    <scope>NUCLEOTIDE SEQUENCE [LARGE SCALE GENOMIC DNA]</scope>
    <source>
        <strain evidence="13 14">cv. Gransden 2004</strain>
    </source>
</reference>
<feature type="transmembrane region" description="Helical" evidence="8">
    <location>
        <begin position="299"/>
        <end position="318"/>
    </location>
</feature>
<dbReference type="CDD" id="cd09631">
    <property type="entry name" value="DOMON_DOH"/>
    <property type="match status" value="1"/>
</dbReference>
<keyword evidence="7 8" id="KW-0472">Membrane</keyword>
<evidence type="ECO:0000259" key="10">
    <source>
        <dbReference type="PROSITE" id="PS50836"/>
    </source>
</evidence>
<dbReference type="PANTHER" id="PTHR23130">
    <property type="entry name" value="CYTOCHROME B561 AND DOMON DOMAIN-CONTAINING PROTEIN"/>
    <property type="match status" value="1"/>
</dbReference>
<dbReference type="RefSeq" id="XP_024366821.1">
    <property type="nucleotide sequence ID" value="XM_024511053.2"/>
</dbReference>
<keyword evidence="5" id="KW-0249">Electron transport</keyword>
<gene>
    <name evidence="13" type="primary">LOC112278045</name>
    <name evidence="12" type="ORF">PHYPA_030187</name>
</gene>
<reference evidence="12 14" key="2">
    <citation type="journal article" date="2018" name="Plant J.">
        <title>The Physcomitrella patens chromosome-scale assembly reveals moss genome structure and evolution.</title>
        <authorList>
            <person name="Lang D."/>
            <person name="Ullrich K.K."/>
            <person name="Murat F."/>
            <person name="Fuchs J."/>
            <person name="Jenkins J."/>
            <person name="Haas F.B."/>
            <person name="Piednoel M."/>
            <person name="Gundlach H."/>
            <person name="Van Bel M."/>
            <person name="Meyberg R."/>
            <person name="Vives C."/>
            <person name="Morata J."/>
            <person name="Symeonidi A."/>
            <person name="Hiss M."/>
            <person name="Muchero W."/>
            <person name="Kamisugi Y."/>
            <person name="Saleh O."/>
            <person name="Blanc G."/>
            <person name="Decker E.L."/>
            <person name="van Gessel N."/>
            <person name="Grimwood J."/>
            <person name="Hayes R.D."/>
            <person name="Graham S.W."/>
            <person name="Gunter L.E."/>
            <person name="McDaniel S.F."/>
            <person name="Hoernstein S.N.W."/>
            <person name="Larsson A."/>
            <person name="Li F.W."/>
            <person name="Perroud P.F."/>
            <person name="Phillips J."/>
            <person name="Ranjan P."/>
            <person name="Rokshar D.S."/>
            <person name="Rothfels C.J."/>
            <person name="Schneider L."/>
            <person name="Shu S."/>
            <person name="Stevenson D.W."/>
            <person name="Thummler F."/>
            <person name="Tillich M."/>
            <person name="Villarreal Aguilar J.C."/>
            <person name="Widiez T."/>
            <person name="Wong G.K."/>
            <person name="Wymore A."/>
            <person name="Zhang Y."/>
            <person name="Zimmer A.D."/>
            <person name="Quatrano R.S."/>
            <person name="Mayer K.F.X."/>
            <person name="Goodstein D."/>
            <person name="Casacuberta J.M."/>
            <person name="Vandepoele K."/>
            <person name="Reski R."/>
            <person name="Cuming A.C."/>
            <person name="Tuskan G.A."/>
            <person name="Maumus F."/>
            <person name="Salse J."/>
            <person name="Schmutz J."/>
            <person name="Rensing S.A."/>
        </authorList>
    </citation>
    <scope>NUCLEOTIDE SEQUENCE [LARGE SCALE GENOMIC DNA]</scope>
    <source>
        <strain evidence="13 14">cv. Gransden 2004</strain>
    </source>
</reference>
<dbReference type="InterPro" id="IPR006593">
    <property type="entry name" value="Cyt_b561/ferric_Rdtase_TM"/>
</dbReference>
<dbReference type="InterPro" id="IPR005018">
    <property type="entry name" value="DOMON_domain"/>
</dbReference>
<evidence type="ECO:0000256" key="7">
    <source>
        <dbReference type="ARBA" id="ARBA00023136"/>
    </source>
</evidence>
<evidence type="ECO:0008006" key="15">
    <source>
        <dbReference type="Google" id="ProtNLM"/>
    </source>
</evidence>
<evidence type="ECO:0000313" key="14">
    <source>
        <dbReference type="Proteomes" id="UP000006727"/>
    </source>
</evidence>
<accession>A9TSJ7</accession>
<dbReference type="RefSeq" id="XP_024366823.1">
    <property type="nucleotide sequence ID" value="XM_024511055.2"/>
</dbReference>
<feature type="chain" id="PRO_5014298035" description="Cytochrome b561 and DOMON domain-containing protein" evidence="9">
    <location>
        <begin position="37"/>
        <end position="410"/>
    </location>
</feature>
<protein>
    <recommendedName>
        <fullName evidence="15">Cytochrome b561 and DOMON domain-containing protein</fullName>
    </recommendedName>
</protein>
<keyword evidence="2" id="KW-0813">Transport</keyword>
<dbReference type="PaxDb" id="3218-PP1S306_78V6.3"/>
<dbReference type="Gene3D" id="1.20.120.1770">
    <property type="match status" value="1"/>
</dbReference>
<dbReference type="SUPFAM" id="SSF50998">
    <property type="entry name" value="Quinoprotein alcohol dehydrogenase-like"/>
    <property type="match status" value="1"/>
</dbReference>
<proteinExistence type="predicted"/>
<dbReference type="CDD" id="cd08760">
    <property type="entry name" value="Cyt_b561_FRRS1_like"/>
    <property type="match status" value="1"/>
</dbReference>
<dbReference type="InterPro" id="IPR011047">
    <property type="entry name" value="Quinoprotein_ADH-like_sf"/>
</dbReference>
<evidence type="ECO:0000256" key="4">
    <source>
        <dbReference type="ARBA" id="ARBA00022729"/>
    </source>
</evidence>
<name>A9TSJ7_PHYPA</name>
<dbReference type="EnsemblPlants" id="Pp3c26_3570V3.1">
    <property type="protein sequence ID" value="Pp3c26_3570V3.1"/>
    <property type="gene ID" value="Pp3c26_3570"/>
</dbReference>
<dbReference type="EnsemblPlants" id="Pp3c26_3570V3.3">
    <property type="protein sequence ID" value="Pp3c26_3570V3.3"/>
    <property type="gene ID" value="Pp3c26_3570"/>
</dbReference>
<organism evidence="12">
    <name type="scientific">Physcomitrium patens</name>
    <name type="common">Spreading-leaved earth moss</name>
    <name type="synonym">Physcomitrella patens</name>
    <dbReference type="NCBI Taxonomy" id="3218"/>
    <lineage>
        <taxon>Eukaryota</taxon>
        <taxon>Viridiplantae</taxon>
        <taxon>Streptophyta</taxon>
        <taxon>Embryophyta</taxon>
        <taxon>Bryophyta</taxon>
        <taxon>Bryophytina</taxon>
        <taxon>Bryopsida</taxon>
        <taxon>Funariidae</taxon>
        <taxon>Funariales</taxon>
        <taxon>Funariaceae</taxon>
        <taxon>Physcomitrium</taxon>
    </lineage>
</organism>
<evidence type="ECO:0000256" key="2">
    <source>
        <dbReference type="ARBA" id="ARBA00022448"/>
    </source>
</evidence>
<sequence>MAIATRISCSSRGSTPATWSLCVLIAILSLALPIYGQGRGQGGGCGADLSTKVSQFETTSLVCESFRLQGPIDFNIWALKDNVTLVTTMVLAAPLSAGNWIGFGFSPNGQMVGSTALITTLNFSKGAVVTEYSLNGRSTGQVVKKTGALAFVGGFPEGVFDAASNMVYVSFQVNLTKSAAKTDSLLLAYGSLALDGSINRHTDRRSISAQIATGVGPKGNGAAALDKKAKVHGSLQILGWGLILPIGILIARYARAWDPAWFYLHATFQLVGFVCIIAGVVLGIQLAKDLQPPRLATHRGLGLFVFALAILQVLAVFWRPKKETKVRMYWNWYHHLVGSLAIFLAIVNIFVGLNMAHSEQSFRVGTVTLLAILVAAFIILEIVQCWRLSRQRRTQQISNDQQGFQFGGSV</sequence>
<dbReference type="Gramene" id="Pp3c26_3570V3.1">
    <property type="protein sequence ID" value="Pp3c26_3570V3.1"/>
    <property type="gene ID" value="Pp3c26_3570"/>
</dbReference>
<evidence type="ECO:0000313" key="12">
    <source>
        <dbReference type="EMBL" id="PNR26706.1"/>
    </source>
</evidence>
<feature type="transmembrane region" description="Helical" evidence="8">
    <location>
        <begin position="261"/>
        <end position="287"/>
    </location>
</feature>
<keyword evidence="6 8" id="KW-1133">Transmembrane helix</keyword>
<evidence type="ECO:0000259" key="11">
    <source>
        <dbReference type="PROSITE" id="PS50939"/>
    </source>
</evidence>
<dbReference type="Gramene" id="Pp3c26_3570V3.3">
    <property type="protein sequence ID" value="Pp3c26_3570V3.3"/>
    <property type="gene ID" value="Pp3c26_3570"/>
</dbReference>
<dbReference type="Proteomes" id="UP000006727">
    <property type="component" value="Chromosome 26"/>
</dbReference>
<dbReference type="InterPro" id="IPR045266">
    <property type="entry name" value="DOH_DOMON"/>
</dbReference>
<dbReference type="EMBL" id="ABEU02000026">
    <property type="protein sequence ID" value="PNR26706.1"/>
    <property type="molecule type" value="Genomic_DNA"/>
</dbReference>